<dbReference type="Proteomes" id="UP000029567">
    <property type="component" value="Unassembled WGS sequence"/>
</dbReference>
<evidence type="ECO:0000313" key="3">
    <source>
        <dbReference type="Proteomes" id="UP000029567"/>
    </source>
</evidence>
<accession>A0A0E3BG95</accession>
<feature type="compositionally biased region" description="Basic residues" evidence="1">
    <location>
        <begin position="23"/>
        <end position="32"/>
    </location>
</feature>
<feature type="region of interest" description="Disordered" evidence="1">
    <location>
        <begin position="1"/>
        <end position="43"/>
    </location>
</feature>
<name>A0A0E3BG95_9BURK</name>
<dbReference type="AlphaFoldDB" id="A0A0E3BG95"/>
<comment type="caution">
    <text evidence="2">The sequence shown here is derived from an EMBL/GenBank/DDBJ whole genome shotgun (WGS) entry which is preliminary data.</text>
</comment>
<evidence type="ECO:0000256" key="1">
    <source>
        <dbReference type="SAM" id="MobiDB-lite"/>
    </source>
</evidence>
<sequence length="43" mass="4607">MLAGLSAPPPQALKPSTSSPAHMGRKALRKAQRQPGDKARGWR</sequence>
<evidence type="ECO:0000313" key="2">
    <source>
        <dbReference type="EMBL" id="KGG86901.1"/>
    </source>
</evidence>
<reference evidence="2 3" key="1">
    <citation type="submission" date="2013-09" db="EMBL/GenBank/DDBJ databases">
        <title>High correlation between genotypes and phenotypes of environmental bacteria Comamonas testosteroni strains.</title>
        <authorList>
            <person name="Liu L."/>
            <person name="Zhu W."/>
            <person name="Xia X."/>
            <person name="Xu B."/>
            <person name="Luo M."/>
            <person name="Wang G."/>
        </authorList>
    </citation>
    <scope>NUCLEOTIDE SEQUENCE [LARGE SCALE GENOMIC DNA]</scope>
    <source>
        <strain evidence="2 3">JL14</strain>
    </source>
</reference>
<proteinExistence type="predicted"/>
<dbReference type="EMBL" id="AWTN01000110">
    <property type="protein sequence ID" value="KGG86901.1"/>
    <property type="molecule type" value="Genomic_DNA"/>
</dbReference>
<organism evidence="2 3">
    <name type="scientific">Comamonas thiooxydans</name>
    <dbReference type="NCBI Taxonomy" id="363952"/>
    <lineage>
        <taxon>Bacteria</taxon>
        <taxon>Pseudomonadati</taxon>
        <taxon>Pseudomonadota</taxon>
        <taxon>Betaproteobacteria</taxon>
        <taxon>Burkholderiales</taxon>
        <taxon>Comamonadaceae</taxon>
        <taxon>Comamonas</taxon>
    </lineage>
</organism>
<protein>
    <submittedName>
        <fullName evidence="2">Uncharacterized protein</fullName>
    </submittedName>
</protein>
<gene>
    <name evidence="2" type="ORF">P245_20405</name>
</gene>